<feature type="transmembrane region" description="Helical" evidence="1">
    <location>
        <begin position="69"/>
        <end position="89"/>
    </location>
</feature>
<feature type="non-terminal residue" evidence="3">
    <location>
        <position position="1"/>
    </location>
</feature>
<sequence>AYALAVRHWMHGINAIQSFAIISLYTAIGMVTLMVLFGERYGLAALDLIGQPLSETGGITPIPFLFDQFGMLLLSSLVGIALGHVAYYYAIAKLGVAVSSGVIQLQPFFVSIASLMIFGEQLTPWQWVAGTIAVLGASLLLVVQHFLKHEETQPDPMEYAELLPDHVAAAVAAECEDG</sequence>
<evidence type="ECO:0000256" key="1">
    <source>
        <dbReference type="SAM" id="Phobius"/>
    </source>
</evidence>
<keyword evidence="1" id="KW-0812">Transmembrane</keyword>
<accession>A0A3B1E6U8</accession>
<feature type="transmembrane region" description="Helical" evidence="1">
    <location>
        <begin position="125"/>
        <end position="147"/>
    </location>
</feature>
<dbReference type="Gene3D" id="1.10.3730.20">
    <property type="match status" value="1"/>
</dbReference>
<feature type="transmembrane region" description="Helical" evidence="1">
    <location>
        <begin position="96"/>
        <end position="119"/>
    </location>
</feature>
<proteinExistence type="predicted"/>
<dbReference type="AlphaFoldDB" id="A0A3B1E6U8"/>
<keyword evidence="1" id="KW-1133">Transmembrane helix</keyword>
<protein>
    <recommendedName>
        <fullName evidence="2">EamA domain-containing protein</fullName>
    </recommendedName>
</protein>
<feature type="domain" description="EamA" evidence="2">
    <location>
        <begin position="11"/>
        <end position="141"/>
    </location>
</feature>
<dbReference type="EMBL" id="UOGK01000191">
    <property type="protein sequence ID" value="VAX39047.1"/>
    <property type="molecule type" value="Genomic_DNA"/>
</dbReference>
<dbReference type="GO" id="GO:0016020">
    <property type="term" value="C:membrane"/>
    <property type="evidence" value="ECO:0007669"/>
    <property type="project" value="InterPro"/>
</dbReference>
<dbReference type="Pfam" id="PF00892">
    <property type="entry name" value="EamA"/>
    <property type="match status" value="1"/>
</dbReference>
<dbReference type="InterPro" id="IPR037185">
    <property type="entry name" value="EmrE-like"/>
</dbReference>
<name>A0A3B1E6U8_9ZZZZ</name>
<reference evidence="3" key="1">
    <citation type="submission" date="2018-06" db="EMBL/GenBank/DDBJ databases">
        <authorList>
            <person name="Zhirakovskaya E."/>
        </authorList>
    </citation>
    <scope>NUCLEOTIDE SEQUENCE</scope>
</reference>
<dbReference type="InterPro" id="IPR000620">
    <property type="entry name" value="EamA_dom"/>
</dbReference>
<organism evidence="3">
    <name type="scientific">hydrothermal vent metagenome</name>
    <dbReference type="NCBI Taxonomy" id="652676"/>
    <lineage>
        <taxon>unclassified sequences</taxon>
        <taxon>metagenomes</taxon>
        <taxon>ecological metagenomes</taxon>
    </lineage>
</organism>
<gene>
    <name evidence="3" type="ORF">MNBD_PLANCTO03-1140</name>
</gene>
<evidence type="ECO:0000259" key="2">
    <source>
        <dbReference type="Pfam" id="PF00892"/>
    </source>
</evidence>
<keyword evidence="1" id="KW-0472">Membrane</keyword>
<dbReference type="SUPFAM" id="SSF103481">
    <property type="entry name" value="Multidrug resistance efflux transporter EmrE"/>
    <property type="match status" value="1"/>
</dbReference>
<evidence type="ECO:0000313" key="3">
    <source>
        <dbReference type="EMBL" id="VAX39047.1"/>
    </source>
</evidence>
<feature type="transmembrane region" description="Helical" evidence="1">
    <location>
        <begin position="12"/>
        <end position="37"/>
    </location>
</feature>